<proteinExistence type="inferred from homology"/>
<evidence type="ECO:0000256" key="8">
    <source>
        <dbReference type="SAM" id="MobiDB-lite"/>
    </source>
</evidence>
<comment type="similarity">
    <text evidence="6">Belongs to the DEAD box helicase family.</text>
</comment>
<evidence type="ECO:0000256" key="7">
    <source>
        <dbReference type="RuleBase" id="RU365068"/>
    </source>
</evidence>
<dbReference type="PROSITE" id="PS00039">
    <property type="entry name" value="DEAD_ATP_HELICASE"/>
    <property type="match status" value="1"/>
</dbReference>
<evidence type="ECO:0000313" key="11">
    <source>
        <dbReference type="Proteomes" id="UP000887577"/>
    </source>
</evidence>
<organism evidence="11 12">
    <name type="scientific">Panagrolaimus superbus</name>
    <dbReference type="NCBI Taxonomy" id="310955"/>
    <lineage>
        <taxon>Eukaryota</taxon>
        <taxon>Metazoa</taxon>
        <taxon>Ecdysozoa</taxon>
        <taxon>Nematoda</taxon>
        <taxon>Chromadorea</taxon>
        <taxon>Rhabditida</taxon>
        <taxon>Tylenchina</taxon>
        <taxon>Panagrolaimomorpha</taxon>
        <taxon>Panagrolaimoidea</taxon>
        <taxon>Panagrolaimidae</taxon>
        <taxon>Panagrolaimus</taxon>
    </lineage>
</organism>
<dbReference type="InterPro" id="IPR027417">
    <property type="entry name" value="P-loop_NTPase"/>
</dbReference>
<keyword evidence="11" id="KW-1185">Reference proteome</keyword>
<dbReference type="EC" id="3.6.4.13" evidence="7"/>
<dbReference type="InterPro" id="IPR000629">
    <property type="entry name" value="RNA-helicase_DEAD-box_CS"/>
</dbReference>
<comment type="catalytic activity">
    <reaction evidence="7">
        <text>ATP + H2O = ADP + phosphate + H(+)</text>
        <dbReference type="Rhea" id="RHEA:13065"/>
        <dbReference type="ChEBI" id="CHEBI:15377"/>
        <dbReference type="ChEBI" id="CHEBI:15378"/>
        <dbReference type="ChEBI" id="CHEBI:30616"/>
        <dbReference type="ChEBI" id="CHEBI:43474"/>
        <dbReference type="ChEBI" id="CHEBI:456216"/>
        <dbReference type="EC" id="3.6.4.13"/>
    </reaction>
</comment>
<dbReference type="PROSITE" id="PS51192">
    <property type="entry name" value="HELICASE_ATP_BIND_1"/>
    <property type="match status" value="1"/>
</dbReference>
<comment type="function">
    <text evidence="7">RNA helicase.</text>
</comment>
<dbReference type="GO" id="GO:0016787">
    <property type="term" value="F:hydrolase activity"/>
    <property type="evidence" value="ECO:0007669"/>
    <property type="project" value="UniProtKB-KW"/>
</dbReference>
<dbReference type="InterPro" id="IPR014001">
    <property type="entry name" value="Helicase_ATP-bd"/>
</dbReference>
<keyword evidence="5 7" id="KW-0694">RNA-binding</keyword>
<dbReference type="WBParaSite" id="PSU_v2.g10488.t1">
    <property type="protein sequence ID" value="PSU_v2.g10488.t1"/>
    <property type="gene ID" value="PSU_v2.g10488"/>
</dbReference>
<protein>
    <recommendedName>
        <fullName evidence="7">ATP-dependent RNA helicase</fullName>
        <ecNumber evidence="7">3.6.4.13</ecNumber>
    </recommendedName>
</protein>
<feature type="region of interest" description="Disordered" evidence="8">
    <location>
        <begin position="1"/>
        <end position="23"/>
    </location>
</feature>
<dbReference type="Pfam" id="PF00270">
    <property type="entry name" value="DEAD"/>
    <property type="match status" value="1"/>
</dbReference>
<keyword evidence="4 6" id="KW-0067">ATP-binding</keyword>
<evidence type="ECO:0000313" key="12">
    <source>
        <dbReference type="WBParaSite" id="PSU_v2.g10488.t1"/>
    </source>
</evidence>
<evidence type="ECO:0000256" key="6">
    <source>
        <dbReference type="RuleBase" id="RU000492"/>
    </source>
</evidence>
<dbReference type="SMART" id="SM00487">
    <property type="entry name" value="DEXDc"/>
    <property type="match status" value="1"/>
</dbReference>
<dbReference type="GO" id="GO:0003723">
    <property type="term" value="F:RNA binding"/>
    <property type="evidence" value="ECO:0007669"/>
    <property type="project" value="UniProtKB-UniRule"/>
</dbReference>
<dbReference type="GO" id="GO:0005524">
    <property type="term" value="F:ATP binding"/>
    <property type="evidence" value="ECO:0007669"/>
    <property type="project" value="UniProtKB-UniRule"/>
</dbReference>
<dbReference type="CDD" id="cd18787">
    <property type="entry name" value="SF2_C_DEAD"/>
    <property type="match status" value="1"/>
</dbReference>
<keyword evidence="3 6" id="KW-0347">Helicase</keyword>
<evidence type="ECO:0000256" key="2">
    <source>
        <dbReference type="ARBA" id="ARBA00022801"/>
    </source>
</evidence>
<dbReference type="GO" id="GO:0003724">
    <property type="term" value="F:RNA helicase activity"/>
    <property type="evidence" value="ECO:0007669"/>
    <property type="project" value="UniProtKB-EC"/>
</dbReference>
<dbReference type="PROSITE" id="PS51194">
    <property type="entry name" value="HELICASE_CTER"/>
    <property type="match status" value="1"/>
</dbReference>
<evidence type="ECO:0000259" key="9">
    <source>
        <dbReference type="PROSITE" id="PS51192"/>
    </source>
</evidence>
<keyword evidence="2 6" id="KW-0378">Hydrolase</keyword>
<dbReference type="SMART" id="SM00490">
    <property type="entry name" value="HELICc"/>
    <property type="match status" value="1"/>
</dbReference>
<dbReference type="SUPFAM" id="SSF52540">
    <property type="entry name" value="P-loop containing nucleoside triphosphate hydrolases"/>
    <property type="match status" value="1"/>
</dbReference>
<dbReference type="InterPro" id="IPR001650">
    <property type="entry name" value="Helicase_C-like"/>
</dbReference>
<dbReference type="Proteomes" id="UP000887577">
    <property type="component" value="Unplaced"/>
</dbReference>
<reference evidence="12" key="1">
    <citation type="submission" date="2022-11" db="UniProtKB">
        <authorList>
            <consortium name="WormBaseParasite"/>
        </authorList>
    </citation>
    <scope>IDENTIFICATION</scope>
</reference>
<dbReference type="Pfam" id="PF00271">
    <property type="entry name" value="Helicase_C"/>
    <property type="match status" value="1"/>
</dbReference>
<evidence type="ECO:0000256" key="3">
    <source>
        <dbReference type="ARBA" id="ARBA00022806"/>
    </source>
</evidence>
<evidence type="ECO:0000259" key="10">
    <source>
        <dbReference type="PROSITE" id="PS51194"/>
    </source>
</evidence>
<sequence length="591" mass="67445">MNKSGNYSDPEYSDDEIEKKPIKKVEENVKIEKITILPPQMGYKAKDQFASKLPPPQDLSVKPQFYARRNAKRNERREHFGQYEKSKVAPAVEMFGRSEKVMVKHQKMTSTNFRPSLKGAVQKFEDIKIYYQDPAATINITPCIVVKAKDTFESVSKSQNSPEFKFRRLLDATLVQNLRENEIIEIRPVQAAVMTAVFTYPYQHPETSKADILATSETGSGKTLAFLIPILQKAIERREQQPNIKKRFPMALIFVYTTELAMSFFHVIRKFLNGLRLKVVAMAASLNFIEDTNFDIGICTNGRFQNHFSHTLTVGDKAVALNLRELEYILIDEADKMVSDLKFVNVLAKLKEEPKNPRIFAFSATIDTYTAEIMRNSSIFKIKCGQHNVIPSNIKQFFWQVQFKSVSCLQRNDEGTATLRKLVKYSGPPNAFDTLYSALTQAPHLHNKRILVFVKHTCSADLIAVRLHVYGVPAVSIHKKLNDVQTPIDMFIKGEVNVAIVTEYFTRGIDTEVDVVINFDLPILVADFIHRCGRTGRNGNLGIAITFIDISDPVNYNPKVIQHIAESLPNQKDVVIPFFLQHYLDYLQNWK</sequence>
<accession>A0A914XXL8</accession>
<dbReference type="Gene3D" id="3.40.50.300">
    <property type="entry name" value="P-loop containing nucleotide triphosphate hydrolases"/>
    <property type="match status" value="2"/>
</dbReference>
<feature type="domain" description="Helicase C-terminal" evidence="10">
    <location>
        <begin position="438"/>
        <end position="576"/>
    </location>
</feature>
<evidence type="ECO:0000256" key="1">
    <source>
        <dbReference type="ARBA" id="ARBA00022741"/>
    </source>
</evidence>
<dbReference type="InterPro" id="IPR011545">
    <property type="entry name" value="DEAD/DEAH_box_helicase_dom"/>
</dbReference>
<dbReference type="PANTHER" id="PTHR24031">
    <property type="entry name" value="RNA HELICASE"/>
    <property type="match status" value="1"/>
</dbReference>
<evidence type="ECO:0000256" key="5">
    <source>
        <dbReference type="ARBA" id="ARBA00022884"/>
    </source>
</evidence>
<evidence type="ECO:0000256" key="4">
    <source>
        <dbReference type="ARBA" id="ARBA00022840"/>
    </source>
</evidence>
<dbReference type="AlphaFoldDB" id="A0A914XXL8"/>
<comment type="domain">
    <text evidence="7">The Q motif is unique to and characteristic of the DEAD box family of RNA helicases and controls ATP binding and hydrolysis.</text>
</comment>
<name>A0A914XXL8_9BILA</name>
<dbReference type="GO" id="GO:0043186">
    <property type="term" value="C:P granule"/>
    <property type="evidence" value="ECO:0007669"/>
    <property type="project" value="UniProtKB-ARBA"/>
</dbReference>
<keyword evidence="1 6" id="KW-0547">Nucleotide-binding</keyword>
<feature type="domain" description="Helicase ATP-binding" evidence="9">
    <location>
        <begin position="203"/>
        <end position="384"/>
    </location>
</feature>